<evidence type="ECO:0000313" key="1">
    <source>
        <dbReference type="EMBL" id="AMP35130.1"/>
    </source>
</evidence>
<dbReference type="AlphaFoldDB" id="A0A142BPX2"/>
<geneLocation type="plasmid" evidence="1">
    <name>pSinB</name>
</geneLocation>
<name>A0A142BPX2_9HYPH</name>
<accession>A0A142BPX2</accession>
<gene>
    <name evidence="1" type="ORF">pSinB_271</name>
</gene>
<evidence type="ECO:0008006" key="2">
    <source>
        <dbReference type="Google" id="ProtNLM"/>
    </source>
</evidence>
<dbReference type="Pfam" id="PF05284">
    <property type="entry name" value="DUF736"/>
    <property type="match status" value="1"/>
</dbReference>
<proteinExistence type="predicted"/>
<dbReference type="InterPro" id="IPR007948">
    <property type="entry name" value="DUF736"/>
</dbReference>
<reference evidence="1" key="1">
    <citation type="submission" date="2015-11" db="EMBL/GenBank/DDBJ databases">
        <title>Molecular characterization of pSinB plasmid of arsenite oxidizing, metalotolerant Sinorhizobium sp. M14 - insight into the heavy metal resistome of sinorhizobial extrachromosomal replicons.</title>
        <authorList>
            <person name="Romaniuk K."/>
            <person name="Decewicz P."/>
            <person name="Mielnicki S."/>
            <person name="Sklodowska A."/>
            <person name="Dziewit L."/>
            <person name="Drewniak L."/>
        </authorList>
    </citation>
    <scope>NUCLEOTIDE SEQUENCE</scope>
    <source>
        <strain evidence="1">M14</strain>
        <plasmid evidence="1">pSinB</plasmid>
    </source>
</reference>
<dbReference type="EMBL" id="KU140623">
    <property type="protein sequence ID" value="AMP35130.1"/>
    <property type="molecule type" value="Genomic_DNA"/>
</dbReference>
<keyword evidence="1" id="KW-0614">Plasmid</keyword>
<organism evidence="1">
    <name type="scientific">Sinorhizobium sp. M14</name>
    <dbReference type="NCBI Taxonomy" id="430451"/>
    <lineage>
        <taxon>Bacteria</taxon>
        <taxon>Pseudomonadati</taxon>
        <taxon>Pseudomonadota</taxon>
        <taxon>Alphaproteobacteria</taxon>
        <taxon>Hyphomicrobiales</taxon>
        <taxon>Rhizobiaceae</taxon>
        <taxon>Sinorhizobium/Ensifer group</taxon>
        <taxon>Sinorhizobium</taxon>
    </lineage>
</organism>
<sequence>MTADKSSLHRPELRIITFSELCGAPHNVELGAAWHKRSEQDRDYLSAKLDDLRFPAPIYATLTEADGEDGYQLIWSRPNRD</sequence>
<protein>
    <recommendedName>
        <fullName evidence="2">DUF736 domain-containing protein</fullName>
    </recommendedName>
</protein>